<accession>A0AC60P0F2</accession>
<reference evidence="1 2" key="1">
    <citation type="journal article" date="2020" name="Cell">
        <title>Large-Scale Comparative Analyses of Tick Genomes Elucidate Their Genetic Diversity and Vector Capacities.</title>
        <authorList>
            <consortium name="Tick Genome and Microbiome Consortium (TIGMIC)"/>
            <person name="Jia N."/>
            <person name="Wang J."/>
            <person name="Shi W."/>
            <person name="Du L."/>
            <person name="Sun Y."/>
            <person name="Zhan W."/>
            <person name="Jiang J.F."/>
            <person name="Wang Q."/>
            <person name="Zhang B."/>
            <person name="Ji P."/>
            <person name="Bell-Sakyi L."/>
            <person name="Cui X.M."/>
            <person name="Yuan T.T."/>
            <person name="Jiang B.G."/>
            <person name="Yang W.F."/>
            <person name="Lam T.T."/>
            <person name="Chang Q.C."/>
            <person name="Ding S.J."/>
            <person name="Wang X.J."/>
            <person name="Zhu J.G."/>
            <person name="Ruan X.D."/>
            <person name="Zhao L."/>
            <person name="Wei J.T."/>
            <person name="Ye R.Z."/>
            <person name="Que T.C."/>
            <person name="Du C.H."/>
            <person name="Zhou Y.H."/>
            <person name="Cheng J.X."/>
            <person name="Dai P.F."/>
            <person name="Guo W.B."/>
            <person name="Han X.H."/>
            <person name="Huang E.J."/>
            <person name="Li L.F."/>
            <person name="Wei W."/>
            <person name="Gao Y.C."/>
            <person name="Liu J.Z."/>
            <person name="Shao H.Z."/>
            <person name="Wang X."/>
            <person name="Wang C.C."/>
            <person name="Yang T.C."/>
            <person name="Huo Q.B."/>
            <person name="Li W."/>
            <person name="Chen H.Y."/>
            <person name="Chen S.E."/>
            <person name="Zhou L.G."/>
            <person name="Ni X.B."/>
            <person name="Tian J.H."/>
            <person name="Sheng Y."/>
            <person name="Liu T."/>
            <person name="Pan Y.S."/>
            <person name="Xia L.Y."/>
            <person name="Li J."/>
            <person name="Zhao F."/>
            <person name="Cao W.C."/>
        </authorList>
    </citation>
    <scope>NUCLEOTIDE SEQUENCE [LARGE SCALE GENOMIC DNA]</scope>
    <source>
        <strain evidence="1">Iper-2018</strain>
    </source>
</reference>
<sequence>MSSVSLQEVEKHNSRADAWIIFRQQVYNVSDYVDKHPGGLILLNHAGKDATEAITNQPAHRCVFNFILSTLKTCHVGPSGSGKTTLLKRLEQHLDGRGRTSEMEIPRPTVGVNMAKLKIKKKTFNVREIGGQMAPLWPQQCAGARGLVYVVDSSNLQQFSASVVLLLDLLNLESLKDVPFLVVFNKVDAYLAVPLDEYKTAFRLNDILEVASQPLKVVQTSCLTEYGLDEVVVWLSELTSR</sequence>
<evidence type="ECO:0000313" key="2">
    <source>
        <dbReference type="Proteomes" id="UP000805193"/>
    </source>
</evidence>
<gene>
    <name evidence="1" type="ORF">HPB47_009943</name>
</gene>
<dbReference type="Proteomes" id="UP000805193">
    <property type="component" value="Unassembled WGS sequence"/>
</dbReference>
<protein>
    <submittedName>
        <fullName evidence="1">Uncharacterized protein</fullName>
    </submittedName>
</protein>
<name>A0AC60P0F2_IXOPE</name>
<dbReference type="EMBL" id="JABSTQ010011311">
    <property type="protein sequence ID" value="KAG0412912.1"/>
    <property type="molecule type" value="Genomic_DNA"/>
</dbReference>
<keyword evidence="2" id="KW-1185">Reference proteome</keyword>
<proteinExistence type="predicted"/>
<evidence type="ECO:0000313" key="1">
    <source>
        <dbReference type="EMBL" id="KAG0412912.1"/>
    </source>
</evidence>
<organism evidence="1 2">
    <name type="scientific">Ixodes persulcatus</name>
    <name type="common">Taiga tick</name>
    <dbReference type="NCBI Taxonomy" id="34615"/>
    <lineage>
        <taxon>Eukaryota</taxon>
        <taxon>Metazoa</taxon>
        <taxon>Ecdysozoa</taxon>
        <taxon>Arthropoda</taxon>
        <taxon>Chelicerata</taxon>
        <taxon>Arachnida</taxon>
        <taxon>Acari</taxon>
        <taxon>Parasitiformes</taxon>
        <taxon>Ixodida</taxon>
        <taxon>Ixodoidea</taxon>
        <taxon>Ixodidae</taxon>
        <taxon>Ixodinae</taxon>
        <taxon>Ixodes</taxon>
    </lineage>
</organism>
<comment type="caution">
    <text evidence="1">The sequence shown here is derived from an EMBL/GenBank/DDBJ whole genome shotgun (WGS) entry which is preliminary data.</text>
</comment>